<keyword evidence="1" id="KW-0547">Nucleotide-binding</keyword>
<evidence type="ECO:0000313" key="5">
    <source>
        <dbReference type="Proteomes" id="UP000005466"/>
    </source>
</evidence>
<feature type="non-terminal residue" evidence="4">
    <location>
        <position position="199"/>
    </location>
</feature>
<dbReference type="Proteomes" id="UP000005466">
    <property type="component" value="Unassembled WGS sequence"/>
</dbReference>
<evidence type="ECO:0000256" key="2">
    <source>
        <dbReference type="ARBA" id="ARBA00022840"/>
    </source>
</evidence>
<reference evidence="4 5" key="1">
    <citation type="journal article" date="2011" name="PLoS Pathog.">
        <title>Dynamic evolution of pathogenicity revealed by sequencing and comparative genomics of 19 Pseudomonas syringae isolates.</title>
        <authorList>
            <person name="Baltrus D.A."/>
            <person name="Nishimura M.T."/>
            <person name="Romanchuk A."/>
            <person name="Chang J.H."/>
            <person name="Mukhtar M.S."/>
            <person name="Cherkis K."/>
            <person name="Roach J."/>
            <person name="Grant S.R."/>
            <person name="Jones C.D."/>
            <person name="Dangl J.L."/>
        </authorList>
    </citation>
    <scope>NUCLEOTIDE SEQUENCE [LARGE SCALE GENOMIC DNA]</scope>
    <source>
        <strain evidence="5">race 4</strain>
    </source>
</reference>
<dbReference type="PROSITE" id="PS50893">
    <property type="entry name" value="ABC_TRANSPORTER_2"/>
    <property type="match status" value="1"/>
</dbReference>
<dbReference type="InterPro" id="IPR051309">
    <property type="entry name" value="ABCF_ATPase"/>
</dbReference>
<dbReference type="CDD" id="cd03221">
    <property type="entry name" value="ABCF_EF-3"/>
    <property type="match status" value="1"/>
</dbReference>
<name>F3C2I8_PSESG</name>
<keyword evidence="2 4" id="KW-0067">ATP-binding</keyword>
<organism evidence="4 5">
    <name type="scientific">Pseudomonas savastanoi pv. glycinea str. race 4</name>
    <dbReference type="NCBI Taxonomy" id="875330"/>
    <lineage>
        <taxon>Bacteria</taxon>
        <taxon>Pseudomonadati</taxon>
        <taxon>Pseudomonadota</taxon>
        <taxon>Gammaproteobacteria</taxon>
        <taxon>Pseudomonadales</taxon>
        <taxon>Pseudomonadaceae</taxon>
        <taxon>Pseudomonas</taxon>
    </lineage>
</organism>
<evidence type="ECO:0000259" key="3">
    <source>
        <dbReference type="PROSITE" id="PS50893"/>
    </source>
</evidence>
<accession>F3C2I8</accession>
<dbReference type="SUPFAM" id="SSF52540">
    <property type="entry name" value="P-loop containing nucleoside triphosphate hydrolases"/>
    <property type="match status" value="1"/>
</dbReference>
<gene>
    <name evidence="4" type="ORF">Pgy4_08748</name>
</gene>
<evidence type="ECO:0000313" key="4">
    <source>
        <dbReference type="EMBL" id="EGH09785.1"/>
    </source>
</evidence>
<dbReference type="PROSITE" id="PS00211">
    <property type="entry name" value="ABC_TRANSPORTER_1"/>
    <property type="match status" value="1"/>
</dbReference>
<dbReference type="AlphaFoldDB" id="F3C2I8"/>
<proteinExistence type="predicted"/>
<dbReference type="EMBL" id="ADWY01000360">
    <property type="protein sequence ID" value="EGH09785.1"/>
    <property type="molecule type" value="Genomic_DNA"/>
</dbReference>
<dbReference type="FunFam" id="3.40.50.300:FF:000011">
    <property type="entry name" value="Putative ABC transporter ATP-binding component"/>
    <property type="match status" value="1"/>
</dbReference>
<dbReference type="Gene3D" id="3.40.50.300">
    <property type="entry name" value="P-loop containing nucleotide triphosphate hydrolases"/>
    <property type="match status" value="1"/>
</dbReference>
<protein>
    <submittedName>
        <fullName evidence="4">ABC transporter ATP-binding protein</fullName>
    </submittedName>
</protein>
<evidence type="ECO:0000256" key="1">
    <source>
        <dbReference type="ARBA" id="ARBA00022741"/>
    </source>
</evidence>
<sequence length="199" mass="21882">MTLLKFSDVSLAFGAMPLLDKVSWQIARGERVCIIGRNGTGKSSMLKLVKGVQKPDDGAVWRAPGLKIGELPQELPVADGRTVFDVVAEGLDGVGALLAEYHHLAQNCVTEEDLNKLMHVQQDLEARDGWRLQQLVESTLSRLQLPADKTLAELSGGWRRRVLLAQALVSEPDLLLLDEPTNHLDIGAIAWLEEALKDF</sequence>
<dbReference type="GO" id="GO:0005524">
    <property type="term" value="F:ATP binding"/>
    <property type="evidence" value="ECO:0007669"/>
    <property type="project" value="UniProtKB-KW"/>
</dbReference>
<dbReference type="InterPro" id="IPR003439">
    <property type="entry name" value="ABC_transporter-like_ATP-bd"/>
</dbReference>
<dbReference type="PANTHER" id="PTHR42855">
    <property type="entry name" value="ABC TRANSPORTER ATP-BINDING SUBUNIT"/>
    <property type="match status" value="1"/>
</dbReference>
<dbReference type="InterPro" id="IPR017871">
    <property type="entry name" value="ABC_transporter-like_CS"/>
</dbReference>
<dbReference type="GO" id="GO:0016887">
    <property type="term" value="F:ATP hydrolysis activity"/>
    <property type="evidence" value="ECO:0007669"/>
    <property type="project" value="InterPro"/>
</dbReference>
<comment type="caution">
    <text evidence="4">The sequence shown here is derived from an EMBL/GenBank/DDBJ whole genome shotgun (WGS) entry which is preliminary data.</text>
</comment>
<dbReference type="InterPro" id="IPR027417">
    <property type="entry name" value="P-loop_NTPase"/>
</dbReference>
<feature type="domain" description="ABC transporter" evidence="3">
    <location>
        <begin position="4"/>
        <end position="199"/>
    </location>
</feature>
<dbReference type="PANTHER" id="PTHR42855:SF1">
    <property type="entry name" value="ABC TRANSPORTER DOMAIN-CONTAINING PROTEIN"/>
    <property type="match status" value="1"/>
</dbReference>
<dbReference type="Pfam" id="PF00005">
    <property type="entry name" value="ABC_tran"/>
    <property type="match status" value="1"/>
</dbReference>
<dbReference type="HOGENOM" id="CLU_000604_36_4_6"/>